<protein>
    <recommendedName>
        <fullName evidence="3">XRE family transcriptional regulator</fullName>
    </recommendedName>
</protein>
<gene>
    <name evidence="1" type="ORF">K3769_04810</name>
</gene>
<dbReference type="Proteomes" id="UP001165590">
    <property type="component" value="Unassembled WGS sequence"/>
</dbReference>
<proteinExistence type="predicted"/>
<dbReference type="RefSeq" id="WP_267025217.1">
    <property type="nucleotide sequence ID" value="NZ_JAIFZO010000002.1"/>
</dbReference>
<name>A0ABT3UZQ6_9ACTN</name>
<sequence length="122" mass="13503">MSKIDVARAAEIQINTYDKVEGGKSVRPLTYEKIETVIHWARGSCDDFLRQNIPPTPVEDRPSGAVVSPVRPGDLAADVGDAVQDALIAVSDDLTASQIRELKRQVVDEVLNRWKKRGIDHN</sequence>
<dbReference type="EMBL" id="JAIFZO010000002">
    <property type="protein sequence ID" value="MCX4232114.1"/>
    <property type="molecule type" value="Genomic_DNA"/>
</dbReference>
<keyword evidence="2" id="KW-1185">Reference proteome</keyword>
<accession>A0ABT3UZQ6</accession>
<comment type="caution">
    <text evidence="1">The sequence shown here is derived from an EMBL/GenBank/DDBJ whole genome shotgun (WGS) entry which is preliminary data.</text>
</comment>
<organism evidence="1 2">
    <name type="scientific">Streptomyces ortus</name>
    <dbReference type="NCBI Taxonomy" id="2867268"/>
    <lineage>
        <taxon>Bacteria</taxon>
        <taxon>Bacillati</taxon>
        <taxon>Actinomycetota</taxon>
        <taxon>Actinomycetes</taxon>
        <taxon>Kitasatosporales</taxon>
        <taxon>Streptomycetaceae</taxon>
        <taxon>Streptomyces</taxon>
    </lineage>
</organism>
<evidence type="ECO:0000313" key="2">
    <source>
        <dbReference type="Proteomes" id="UP001165590"/>
    </source>
</evidence>
<evidence type="ECO:0000313" key="1">
    <source>
        <dbReference type="EMBL" id="MCX4232114.1"/>
    </source>
</evidence>
<evidence type="ECO:0008006" key="3">
    <source>
        <dbReference type="Google" id="ProtNLM"/>
    </source>
</evidence>
<reference evidence="1" key="1">
    <citation type="journal article" date="2022" name="bioRxiv">
        <title>Discovery and biosynthetic assessment of Streptomyces ortus sp nov. isolated from a deep-sea sponge.</title>
        <authorList>
            <person name="Williams S.E."/>
        </authorList>
    </citation>
    <scope>NUCLEOTIDE SEQUENCE</scope>
    <source>
        <strain evidence="1">A15ISP2-DRY2</strain>
    </source>
</reference>